<dbReference type="InterPro" id="IPR027417">
    <property type="entry name" value="P-loop_NTPase"/>
</dbReference>
<keyword evidence="3" id="KW-0694">RNA-binding</keyword>
<dbReference type="EMBL" id="CP001827">
    <property type="protein sequence ID" value="ACZ62198.1"/>
    <property type="molecule type" value="Genomic_DNA"/>
</dbReference>
<evidence type="ECO:0000313" key="6">
    <source>
        <dbReference type="Proteomes" id="UP000002506"/>
    </source>
</evidence>
<dbReference type="GO" id="GO:0019843">
    <property type="term" value="F:rRNA binding"/>
    <property type="evidence" value="ECO:0007669"/>
    <property type="project" value="UniProtKB-KW"/>
</dbReference>
<organism evidence="5 6">
    <name type="scientific">Dehalococcoides mccartyi (strain VS)</name>
    <dbReference type="NCBI Taxonomy" id="311424"/>
    <lineage>
        <taxon>Bacteria</taxon>
        <taxon>Bacillati</taxon>
        <taxon>Chloroflexota</taxon>
        <taxon>Dehalococcoidia</taxon>
        <taxon>Dehalococcoidales</taxon>
        <taxon>Dehalococcoidaceae</taxon>
        <taxon>Dehalococcoides</taxon>
    </lineage>
</organism>
<dbReference type="Gene3D" id="2.40.50.250">
    <property type="entry name" value="bipa protein"/>
    <property type="match status" value="1"/>
</dbReference>
<dbReference type="eggNOG" id="COG1217">
    <property type="taxonomic scope" value="Bacteria"/>
</dbReference>
<feature type="domain" description="Tr-type G" evidence="4">
    <location>
        <begin position="20"/>
        <end position="215"/>
    </location>
</feature>
<keyword evidence="1 3" id="KW-0547">Nucleotide-binding</keyword>
<dbReference type="SUPFAM" id="SSF54980">
    <property type="entry name" value="EF-G C-terminal domain-like"/>
    <property type="match status" value="2"/>
</dbReference>
<dbReference type="InterPro" id="IPR035651">
    <property type="entry name" value="BipA_V"/>
</dbReference>
<dbReference type="Gene3D" id="2.40.30.10">
    <property type="entry name" value="Translation factors"/>
    <property type="match status" value="1"/>
</dbReference>
<dbReference type="PROSITE" id="PS51722">
    <property type="entry name" value="G_TR_2"/>
    <property type="match status" value="1"/>
</dbReference>
<comment type="subunit">
    <text evidence="3">Monomer.</text>
</comment>
<dbReference type="InterPro" id="IPR047041">
    <property type="entry name" value="BipA_GTP-bd_dom"/>
</dbReference>
<sequence length="622" mass="69541">MCPCIQAIFRRKILENYQRTDIRNIAIIAHVDHGKTSLVDVMLKQSRIFRENQHVGELIMDRNTLEREKGITILAKNTAITYRGVKINIIDTPGHADFSGEVERVLNMADGCLLVIDSIDGPMPQTRFVLREAMQKKLKPIVVINKIDRENARPEIVLGLVQDLFLELATTEEQLDFPVVYTSAREGYAVNTPGTKSTDLIPLFECILAKIPPPSIAQGEFQMLISNLDYDTHKGRIAIGRIQRGKICSHDRVVNIDSQNKAHSFEVGQVFTFMGLGKQEVECAEAGEIVAITGLENASIGDTVASPLQPEALPRIEIGEPTVRMTFGVNTSPFGGRDGKYCTSRQLRERLFRELETNIGLRVEETDSPDSFLISGRGELHLSILVETMRREGYEFEISKPEAITKNINGKVYEPVEALTIDVREDFVGEVTELLGKRQARMTDMHNDGEGNVRLEYNIPTRGLIGFRNSFLTATRGTGVLNSQFLDFQPWCGEIEQSRTGALVAAEAGLSCTYGLNNSQERGILMIDPNIPVYEGMIVGLHARGLDLAVNVCKQKKMTNIRSSTSDIAIKLVPPMKLSLEQSMDFIADDELVEVTPKGIRLRKKILDTEMRLRARKRTENN</sequence>
<dbReference type="Pfam" id="PF00679">
    <property type="entry name" value="EFG_C"/>
    <property type="match status" value="1"/>
</dbReference>
<feature type="binding site" evidence="3">
    <location>
        <begin position="32"/>
        <end position="37"/>
    </location>
    <ligand>
        <name>GTP</name>
        <dbReference type="ChEBI" id="CHEBI:37565"/>
    </ligand>
</feature>
<evidence type="ECO:0000256" key="2">
    <source>
        <dbReference type="ARBA" id="ARBA00023134"/>
    </source>
</evidence>
<dbReference type="InterPro" id="IPR035647">
    <property type="entry name" value="EFG_III/V"/>
</dbReference>
<dbReference type="GO" id="GO:0005829">
    <property type="term" value="C:cytosol"/>
    <property type="evidence" value="ECO:0007669"/>
    <property type="project" value="TreeGrafter"/>
</dbReference>
<comment type="catalytic activity">
    <reaction evidence="3">
        <text>GTP + H2O = GDP + phosphate + H(+)</text>
        <dbReference type="Rhea" id="RHEA:19669"/>
        <dbReference type="ChEBI" id="CHEBI:15377"/>
        <dbReference type="ChEBI" id="CHEBI:15378"/>
        <dbReference type="ChEBI" id="CHEBI:37565"/>
        <dbReference type="ChEBI" id="CHEBI:43474"/>
        <dbReference type="ChEBI" id="CHEBI:58189"/>
    </reaction>
</comment>
<comment type="function">
    <text evidence="3">A 50S ribosomal subunit assembly protein with GTPase activity, required for 50S subunit assembly at low temperatures, may also play a role in translation. Binds GTP and analogs. Binds the 70S ribosome between the 30S and 50S subunits, in a similar position as ribosome-bound EF-G; it contacts a number of ribosomal proteins, both rRNAs and the A-site tRNA.</text>
</comment>
<dbReference type="SUPFAM" id="SSF52540">
    <property type="entry name" value="P-loop containing nucleoside triphosphate hydrolases"/>
    <property type="match status" value="1"/>
</dbReference>
<dbReference type="EC" id="3.6.5.-" evidence="3"/>
<dbReference type="NCBIfam" id="TIGR00231">
    <property type="entry name" value="small_GTP"/>
    <property type="match status" value="1"/>
</dbReference>
<dbReference type="Pfam" id="PF21018">
    <property type="entry name" value="BipA_C"/>
    <property type="match status" value="1"/>
</dbReference>
<keyword evidence="2 3" id="KW-0342">GTP-binding</keyword>
<dbReference type="InterPro" id="IPR005225">
    <property type="entry name" value="Small_GTP-bd"/>
</dbReference>
<dbReference type="InterPro" id="IPR053905">
    <property type="entry name" value="EF-G-like_DII"/>
</dbReference>
<dbReference type="FunFam" id="3.30.70.240:FF:000002">
    <property type="entry name" value="GTP-binding protein TypA"/>
    <property type="match status" value="1"/>
</dbReference>
<dbReference type="Gene3D" id="3.30.70.240">
    <property type="match status" value="1"/>
</dbReference>
<feature type="binding site" evidence="3">
    <location>
        <begin position="145"/>
        <end position="148"/>
    </location>
    <ligand>
        <name>GTP</name>
        <dbReference type="ChEBI" id="CHEBI:37565"/>
    </ligand>
</feature>
<dbReference type="FunFam" id="2.40.50.250:FF:000001">
    <property type="entry name" value="GTP-binding protein TypA"/>
    <property type="match status" value="1"/>
</dbReference>
<dbReference type="PROSITE" id="PS00301">
    <property type="entry name" value="G_TR_1"/>
    <property type="match status" value="1"/>
</dbReference>
<dbReference type="KEGG" id="dev:DhcVS_1081"/>
<comment type="similarity">
    <text evidence="3">Belongs to the TRAFAC class translation factor GTPase superfamily. Classic translation factor GTPase family. BipA subfamily.</text>
</comment>
<accession>D2BIP8</accession>
<dbReference type="InterPro" id="IPR047043">
    <property type="entry name" value="BipA_III"/>
</dbReference>
<dbReference type="AlphaFoldDB" id="D2BIP8"/>
<dbReference type="GO" id="GO:0043022">
    <property type="term" value="F:ribosome binding"/>
    <property type="evidence" value="ECO:0007669"/>
    <property type="project" value="UniProtKB-UniRule"/>
</dbReference>
<dbReference type="InterPro" id="IPR047042">
    <property type="entry name" value="BipA_II"/>
</dbReference>
<evidence type="ECO:0000256" key="1">
    <source>
        <dbReference type="ARBA" id="ARBA00022741"/>
    </source>
</evidence>
<dbReference type="HAMAP" id="MF_00849">
    <property type="entry name" value="BipA"/>
    <property type="match status" value="1"/>
</dbReference>
<dbReference type="InterPro" id="IPR042116">
    <property type="entry name" value="TypA/BipA_C"/>
</dbReference>
<keyword evidence="3" id="KW-0378">Hydrolase</keyword>
<gene>
    <name evidence="5" type="primary">typA</name>
    <name evidence="3" type="synonym">bipA</name>
    <name evidence="5" type="ordered locus">DhcVS_1081</name>
</gene>
<dbReference type="CDD" id="cd01891">
    <property type="entry name" value="TypA_BipA"/>
    <property type="match status" value="1"/>
</dbReference>
<keyword evidence="3" id="KW-0699">rRNA-binding</keyword>
<dbReference type="CDD" id="cd03691">
    <property type="entry name" value="BipA_TypA_II"/>
    <property type="match status" value="1"/>
</dbReference>
<dbReference type="InterPro" id="IPR000640">
    <property type="entry name" value="EFG_V-like"/>
</dbReference>
<dbReference type="GO" id="GO:1990904">
    <property type="term" value="C:ribonucleoprotein complex"/>
    <property type="evidence" value="ECO:0007669"/>
    <property type="project" value="TreeGrafter"/>
</dbReference>
<dbReference type="SUPFAM" id="SSF50447">
    <property type="entry name" value="Translation proteins"/>
    <property type="match status" value="1"/>
</dbReference>
<dbReference type="HOGENOM" id="CLU_017016_4_0_0"/>
<dbReference type="Pfam" id="PF22042">
    <property type="entry name" value="EF-G_D2"/>
    <property type="match status" value="1"/>
</dbReference>
<dbReference type="GO" id="GO:0000049">
    <property type="term" value="F:tRNA binding"/>
    <property type="evidence" value="ECO:0007669"/>
    <property type="project" value="UniProtKB-KW"/>
</dbReference>
<dbReference type="GO" id="GO:0003924">
    <property type="term" value="F:GTPase activity"/>
    <property type="evidence" value="ECO:0007669"/>
    <property type="project" value="UniProtKB-UniRule"/>
</dbReference>
<keyword evidence="3" id="KW-0820">tRNA-binding</keyword>
<keyword evidence="3" id="KW-0963">Cytoplasm</keyword>
<dbReference type="InterPro" id="IPR048876">
    <property type="entry name" value="BipA_C"/>
</dbReference>
<dbReference type="FunFam" id="3.40.50.300:FF:000055">
    <property type="entry name" value="GTP-binding protein TypA"/>
    <property type="match status" value="1"/>
</dbReference>
<name>D2BIP8_DEHMV</name>
<dbReference type="PRINTS" id="PR00315">
    <property type="entry name" value="ELONGATNFCT"/>
</dbReference>
<evidence type="ECO:0000313" key="5">
    <source>
        <dbReference type="EMBL" id="ACZ62198.1"/>
    </source>
</evidence>
<dbReference type="Gene3D" id="3.40.50.300">
    <property type="entry name" value="P-loop containing nucleotide triphosphate hydrolases"/>
    <property type="match status" value="1"/>
</dbReference>
<dbReference type="Pfam" id="PF00009">
    <property type="entry name" value="GTP_EFTU"/>
    <property type="match status" value="1"/>
</dbReference>
<dbReference type="InterPro" id="IPR031157">
    <property type="entry name" value="G_TR_CS"/>
</dbReference>
<proteinExistence type="inferred from homology"/>
<dbReference type="FunFam" id="3.30.70.870:FF:000003">
    <property type="entry name" value="GTP-binding protein TypA"/>
    <property type="match status" value="1"/>
</dbReference>
<dbReference type="InterPro" id="IPR006298">
    <property type="entry name" value="BipA"/>
</dbReference>
<dbReference type="CDD" id="cd03710">
    <property type="entry name" value="BipA_TypA_C"/>
    <property type="match status" value="1"/>
</dbReference>
<protein>
    <recommendedName>
        <fullName evidence="3">Large ribosomal subunit assembly factor BipA</fullName>
        <ecNumber evidence="3">3.6.5.-</ecNumber>
    </recommendedName>
    <alternativeName>
        <fullName evidence="3">GTP-binding protein BipA</fullName>
    </alternativeName>
</protein>
<reference evidence="5 6" key="1">
    <citation type="journal article" date="2009" name="PLoS Genet.">
        <title>Localized plasticity in the streamlined genomes of vinyl chloride respiring Dehalococcoides.</title>
        <authorList>
            <person name="McMurdie P.J."/>
            <person name="Behrens S.F."/>
            <person name="Muller J.A."/>
            <person name="Goke J."/>
            <person name="Ritalahti K.M."/>
            <person name="Wagner R."/>
            <person name="Goltsman E."/>
            <person name="Lapidus A."/>
            <person name="Holmes S."/>
            <person name="Loffler F.E."/>
            <person name="Spormann A.M."/>
        </authorList>
    </citation>
    <scope>NUCLEOTIDE SEQUENCE [LARGE SCALE GENOMIC DNA]</scope>
    <source>
        <strain evidence="5 6">VS</strain>
    </source>
</reference>
<dbReference type="InterPro" id="IPR009000">
    <property type="entry name" value="Transl_B-barrel_sf"/>
</dbReference>
<keyword evidence="3" id="KW-0690">Ribosome biogenesis</keyword>
<dbReference type="PANTHER" id="PTHR42908">
    <property type="entry name" value="TRANSLATION ELONGATION FACTOR-RELATED"/>
    <property type="match status" value="1"/>
</dbReference>
<dbReference type="GO" id="GO:0005525">
    <property type="term" value="F:GTP binding"/>
    <property type="evidence" value="ECO:0007669"/>
    <property type="project" value="UniProtKB-UniRule"/>
</dbReference>
<dbReference type="NCBIfam" id="TIGR01394">
    <property type="entry name" value="TypA_BipA"/>
    <property type="match status" value="1"/>
</dbReference>
<dbReference type="CDD" id="cd16263">
    <property type="entry name" value="BipA_III"/>
    <property type="match status" value="1"/>
</dbReference>
<evidence type="ECO:0000256" key="3">
    <source>
        <dbReference type="HAMAP-Rule" id="MF_00849"/>
    </source>
</evidence>
<dbReference type="Gene3D" id="3.30.70.870">
    <property type="entry name" value="Elongation Factor G (Translational Gtpase), domain 3"/>
    <property type="match status" value="1"/>
</dbReference>
<comment type="subcellular location">
    <subcellularLocation>
        <location evidence="3">Cytoplasm</location>
    </subcellularLocation>
    <text evidence="3">Binds to ribosomes.</text>
</comment>
<dbReference type="SMART" id="SM00838">
    <property type="entry name" value="EFG_C"/>
    <property type="match status" value="1"/>
</dbReference>
<dbReference type="InterPro" id="IPR000795">
    <property type="entry name" value="T_Tr_GTP-bd_dom"/>
</dbReference>
<dbReference type="GO" id="GO:0000027">
    <property type="term" value="P:ribosomal large subunit assembly"/>
    <property type="evidence" value="ECO:0007669"/>
    <property type="project" value="UniProtKB-UniRule"/>
</dbReference>
<evidence type="ECO:0000259" key="4">
    <source>
        <dbReference type="PROSITE" id="PS51722"/>
    </source>
</evidence>
<dbReference type="Proteomes" id="UP000002506">
    <property type="component" value="Chromosome"/>
</dbReference>
<dbReference type="PANTHER" id="PTHR42908:SF8">
    <property type="entry name" value="TR-TYPE G DOMAIN-CONTAINING PROTEIN"/>
    <property type="match status" value="1"/>
</dbReference>